<dbReference type="EMBL" id="VMQU01000163">
    <property type="protein sequence ID" value="TVS82973.1"/>
    <property type="molecule type" value="Genomic_DNA"/>
</dbReference>
<keyword evidence="3" id="KW-1185">Reference proteome</keyword>
<reference evidence="2 3" key="1">
    <citation type="submission" date="2019-07" db="EMBL/GenBank/DDBJ databases">
        <title>New Mycobacterium species.</title>
        <authorList>
            <person name="Tortoli E."/>
            <person name="Ghielmetti G."/>
            <person name="Friedel U."/>
            <person name="Trovato A."/>
        </authorList>
    </citation>
    <scope>NUCLEOTIDE SEQUENCE [LARGE SCALE GENOMIC DNA]</scope>
    <source>
        <strain evidence="2 3">16-83</strain>
    </source>
</reference>
<organism evidence="2 3">
    <name type="scientific">Mycobacterium helveticum</name>
    <dbReference type="NCBI Taxonomy" id="2592811"/>
    <lineage>
        <taxon>Bacteria</taxon>
        <taxon>Bacillati</taxon>
        <taxon>Actinomycetota</taxon>
        <taxon>Actinomycetes</taxon>
        <taxon>Mycobacteriales</taxon>
        <taxon>Mycobacteriaceae</taxon>
        <taxon>Mycobacterium</taxon>
    </lineage>
</organism>
<accession>A0A557XBU2</accession>
<gene>
    <name evidence="2" type="ORF">FPZ47_24640</name>
</gene>
<protein>
    <submittedName>
        <fullName evidence="2">Uncharacterized protein</fullName>
    </submittedName>
</protein>
<dbReference type="AlphaFoldDB" id="A0A557XBU2"/>
<dbReference type="OrthoDB" id="7376058at2"/>
<evidence type="ECO:0000313" key="3">
    <source>
        <dbReference type="Proteomes" id="UP000320513"/>
    </source>
</evidence>
<evidence type="ECO:0000256" key="1">
    <source>
        <dbReference type="SAM" id="MobiDB-lite"/>
    </source>
</evidence>
<comment type="caution">
    <text evidence="2">The sequence shown here is derived from an EMBL/GenBank/DDBJ whole genome shotgun (WGS) entry which is preliminary data.</text>
</comment>
<evidence type="ECO:0000313" key="2">
    <source>
        <dbReference type="EMBL" id="TVS82973.1"/>
    </source>
</evidence>
<proteinExistence type="predicted"/>
<sequence length="103" mass="11618">MTRDYAGSEGTPEYVCPPQCRLRLGAARDTAHEQVDWAGLPVNLDFVFSRNQRDTVYLQHLQRRRDPRLARRFDGGPRPCARGNDCPLVRDDRLARTPPAAGG</sequence>
<dbReference type="Proteomes" id="UP000320513">
    <property type="component" value="Unassembled WGS sequence"/>
</dbReference>
<feature type="region of interest" description="Disordered" evidence="1">
    <location>
        <begin position="81"/>
        <end position="103"/>
    </location>
</feature>
<name>A0A557XBU2_9MYCO</name>
<dbReference type="RefSeq" id="WP_144955478.1">
    <property type="nucleotide sequence ID" value="NZ_VMQU01000163.1"/>
</dbReference>